<evidence type="ECO:0000313" key="9">
    <source>
        <dbReference type="Proteomes" id="UP000515743"/>
    </source>
</evidence>
<reference evidence="8 9" key="1">
    <citation type="submission" date="2020-07" db="EMBL/GenBank/DDBJ databases">
        <title>Complete genome and description of Corynebacterium incognita strain Marseille-Q3630 sp. nov.</title>
        <authorList>
            <person name="Boxberger M."/>
        </authorList>
    </citation>
    <scope>NUCLEOTIDE SEQUENCE [LARGE SCALE GENOMIC DNA]</scope>
    <source>
        <strain evidence="8 9">Marseille-Q3630</strain>
    </source>
</reference>
<evidence type="ECO:0000256" key="2">
    <source>
        <dbReference type="ARBA" id="ARBA00022475"/>
    </source>
</evidence>
<gene>
    <name evidence="8" type="ORF">H0194_07805</name>
</gene>
<keyword evidence="4 6" id="KW-1133">Transmembrane helix</keyword>
<protein>
    <submittedName>
        <fullName evidence="8">PspC domain-containing protein</fullName>
    </submittedName>
</protein>
<evidence type="ECO:0000256" key="1">
    <source>
        <dbReference type="ARBA" id="ARBA00004162"/>
    </source>
</evidence>
<comment type="subcellular location">
    <subcellularLocation>
        <location evidence="1">Cell membrane</location>
        <topology evidence="1">Single-pass membrane protein</topology>
    </subcellularLocation>
</comment>
<name>A0A7G7CN15_9CORY</name>
<feature type="transmembrane region" description="Helical" evidence="6">
    <location>
        <begin position="75"/>
        <end position="92"/>
    </location>
</feature>
<dbReference type="PANTHER" id="PTHR33885">
    <property type="entry name" value="PHAGE SHOCK PROTEIN C"/>
    <property type="match status" value="1"/>
</dbReference>
<dbReference type="Pfam" id="PF04024">
    <property type="entry name" value="PspC"/>
    <property type="match status" value="1"/>
</dbReference>
<feature type="transmembrane region" description="Helical" evidence="6">
    <location>
        <begin position="149"/>
        <end position="167"/>
    </location>
</feature>
<dbReference type="PANTHER" id="PTHR33885:SF3">
    <property type="entry name" value="PHAGE SHOCK PROTEIN C"/>
    <property type="match status" value="1"/>
</dbReference>
<evidence type="ECO:0000256" key="4">
    <source>
        <dbReference type="ARBA" id="ARBA00022989"/>
    </source>
</evidence>
<evidence type="ECO:0000313" key="8">
    <source>
        <dbReference type="EMBL" id="QNE88981.1"/>
    </source>
</evidence>
<feature type="transmembrane region" description="Helical" evidence="6">
    <location>
        <begin position="31"/>
        <end position="54"/>
    </location>
</feature>
<organism evidence="8 9">
    <name type="scientific">Corynebacterium incognita</name>
    <dbReference type="NCBI Taxonomy" id="2754725"/>
    <lineage>
        <taxon>Bacteria</taxon>
        <taxon>Bacillati</taxon>
        <taxon>Actinomycetota</taxon>
        <taxon>Actinomycetes</taxon>
        <taxon>Mycobacteriales</taxon>
        <taxon>Corynebacteriaceae</taxon>
        <taxon>Corynebacterium</taxon>
    </lineage>
</organism>
<dbReference type="GO" id="GO:0005886">
    <property type="term" value="C:plasma membrane"/>
    <property type="evidence" value="ECO:0007669"/>
    <property type="project" value="UniProtKB-SubCell"/>
</dbReference>
<feature type="domain" description="Phage shock protein PspC N-terminal" evidence="7">
    <location>
        <begin position="7"/>
        <end position="56"/>
    </location>
</feature>
<keyword evidence="3 6" id="KW-0812">Transmembrane</keyword>
<keyword evidence="5 6" id="KW-0472">Membrane</keyword>
<evidence type="ECO:0000256" key="6">
    <source>
        <dbReference type="SAM" id="Phobius"/>
    </source>
</evidence>
<dbReference type="InterPro" id="IPR007168">
    <property type="entry name" value="Phageshock_PspC_N"/>
</dbReference>
<keyword evidence="9" id="KW-1185">Reference proteome</keyword>
<evidence type="ECO:0000256" key="5">
    <source>
        <dbReference type="ARBA" id="ARBA00023136"/>
    </source>
</evidence>
<proteinExistence type="predicted"/>
<feature type="transmembrane region" description="Helical" evidence="6">
    <location>
        <begin position="98"/>
        <end position="116"/>
    </location>
</feature>
<dbReference type="RefSeq" id="WP_185175367.1">
    <property type="nucleotide sequence ID" value="NZ_CP059404.1"/>
</dbReference>
<dbReference type="EMBL" id="CP059404">
    <property type="protein sequence ID" value="QNE88981.1"/>
    <property type="molecule type" value="Genomic_DNA"/>
</dbReference>
<dbReference type="AlphaFoldDB" id="A0A7G7CN15"/>
<evidence type="ECO:0000256" key="3">
    <source>
        <dbReference type="ARBA" id="ARBA00022692"/>
    </source>
</evidence>
<keyword evidence="2" id="KW-1003">Cell membrane</keyword>
<dbReference type="InterPro" id="IPR052027">
    <property type="entry name" value="PspC"/>
</dbReference>
<evidence type="ECO:0000259" key="7">
    <source>
        <dbReference type="Pfam" id="PF04024"/>
    </source>
</evidence>
<dbReference type="Proteomes" id="UP000515743">
    <property type="component" value="Chromosome"/>
</dbReference>
<sequence length="271" mass="28354">MTPLRQPNGYVAGVCEGIGVRYRIDPTLVRIVFAVVTLCGGAGMAAYLIAWGLMPKQADQPSPFEAAMNGGEDKSLGWVLGVVAFVLIFCGATADGSILAAILISAAVLVGGYFLLEKRPPAWDPLGAAPDLWHLPEPSPRPKPKKSNAGLTIFCIAVAIVGFGYVFSHQAGPTDIKISSATDLEETIDVGIGPATVDLSDLPPLSDAHELRIDGNIGPLDITLPANQPVNVVCDTGLGPTNCVEKRDDAARLTLVVDHGIGPVEITTPTR</sequence>
<dbReference type="KEGG" id="cik:H0194_07805"/>
<accession>A0A7G7CN15</accession>